<organism evidence="2 3">
    <name type="scientific">Candidatus Thiomargarita nelsonii</name>
    <dbReference type="NCBI Taxonomy" id="1003181"/>
    <lineage>
        <taxon>Bacteria</taxon>
        <taxon>Pseudomonadati</taxon>
        <taxon>Pseudomonadota</taxon>
        <taxon>Gammaproteobacteria</taxon>
        <taxon>Thiotrichales</taxon>
        <taxon>Thiotrichaceae</taxon>
        <taxon>Thiomargarita</taxon>
    </lineage>
</organism>
<dbReference type="Pfam" id="PF03781">
    <property type="entry name" value="FGE-sulfatase"/>
    <property type="match status" value="1"/>
</dbReference>
<evidence type="ECO:0000259" key="1">
    <source>
        <dbReference type="Pfam" id="PF03781"/>
    </source>
</evidence>
<dbReference type="InterPro" id="IPR016187">
    <property type="entry name" value="CTDL_fold"/>
</dbReference>
<protein>
    <submittedName>
        <fullName evidence="2">Sulphatase-modifying factor domain protein</fullName>
    </submittedName>
</protein>
<dbReference type="Gene3D" id="3.90.1580.10">
    <property type="entry name" value="paralog of FGE (formylglycine-generating enzyme)"/>
    <property type="match status" value="1"/>
</dbReference>
<evidence type="ECO:0000313" key="3">
    <source>
        <dbReference type="Proteomes" id="UP000076962"/>
    </source>
</evidence>
<dbReference type="PANTHER" id="PTHR23150:SF19">
    <property type="entry name" value="FORMYLGLYCINE-GENERATING ENZYME"/>
    <property type="match status" value="1"/>
</dbReference>
<name>A0A176S203_9GAMM</name>
<evidence type="ECO:0000313" key="2">
    <source>
        <dbReference type="EMBL" id="OAD22045.1"/>
    </source>
</evidence>
<comment type="caution">
    <text evidence="2">The sequence shown here is derived from an EMBL/GenBank/DDBJ whole genome shotgun (WGS) entry which is preliminary data.</text>
</comment>
<accession>A0A176S203</accession>
<proteinExistence type="predicted"/>
<dbReference type="InterPro" id="IPR042095">
    <property type="entry name" value="SUMF_sf"/>
</dbReference>
<dbReference type="PANTHER" id="PTHR23150">
    <property type="entry name" value="SULFATASE MODIFYING FACTOR 1, 2"/>
    <property type="match status" value="1"/>
</dbReference>
<dbReference type="SUPFAM" id="SSF56436">
    <property type="entry name" value="C-type lectin-like"/>
    <property type="match status" value="1"/>
</dbReference>
<feature type="domain" description="Sulfatase-modifying factor enzyme-like" evidence="1">
    <location>
        <begin position="1"/>
        <end position="219"/>
    </location>
</feature>
<dbReference type="InterPro" id="IPR005532">
    <property type="entry name" value="SUMF_dom"/>
</dbReference>
<dbReference type="Proteomes" id="UP000076962">
    <property type="component" value="Unassembled WGS sequence"/>
</dbReference>
<dbReference type="GO" id="GO:0120147">
    <property type="term" value="F:formylglycine-generating oxidase activity"/>
    <property type="evidence" value="ECO:0007669"/>
    <property type="project" value="TreeGrafter"/>
</dbReference>
<dbReference type="InterPro" id="IPR051043">
    <property type="entry name" value="Sulfatase_Mod_Factor_Kinase"/>
</dbReference>
<sequence>MGRYEVTVAEFRRFVNATGYKTTAEKENSCWSYKQGWKNVEGANWRHPGFSQADTEPVVCVSWYDGTAYAEWLSEQTGQQYRLPTEAQWEYAARAGTETKYWWGNTASHEYANYGADQCCSPLAEGKDRWEYTAPVGSFAPNSFGIYDTAGNVWECLCSEYESKYSGKELLCAKNVNKNSRLSLRGGSWGVGTARLRSAGRYVWGPTFRDVFVGLRLARL</sequence>
<reference evidence="2 3" key="1">
    <citation type="submission" date="2016-05" db="EMBL/GenBank/DDBJ databases">
        <title>Single-cell genome of chain-forming Candidatus Thiomargarita nelsonii and comparison to other large sulfur-oxidizing bacteria.</title>
        <authorList>
            <person name="Winkel M."/>
            <person name="Salman V."/>
            <person name="Woyke T."/>
            <person name="Schulz-Vogt H."/>
            <person name="Richter M."/>
            <person name="Flood B."/>
            <person name="Bailey J."/>
            <person name="Amann R."/>
            <person name="Mussmann M."/>
        </authorList>
    </citation>
    <scope>NUCLEOTIDE SEQUENCE [LARGE SCALE GENOMIC DNA]</scope>
    <source>
        <strain evidence="2 3">THI036</strain>
    </source>
</reference>
<dbReference type="EMBL" id="LUTY01001209">
    <property type="protein sequence ID" value="OAD22045.1"/>
    <property type="molecule type" value="Genomic_DNA"/>
</dbReference>
<gene>
    <name evidence="2" type="ORF">THIOM_002171</name>
</gene>
<dbReference type="AlphaFoldDB" id="A0A176S203"/>
<keyword evidence="3" id="KW-1185">Reference proteome</keyword>